<evidence type="ECO:0000313" key="2">
    <source>
        <dbReference type="Proteomes" id="UP000248329"/>
    </source>
</evidence>
<dbReference type="EMBL" id="PQXF01000022">
    <property type="protein sequence ID" value="PXF59795.1"/>
    <property type="molecule type" value="Genomic_DNA"/>
</dbReference>
<protein>
    <submittedName>
        <fullName evidence="1">Uncharacterized protein</fullName>
    </submittedName>
</protein>
<sequence length="146" mass="14882">MTIEITTPSRLHITLIDLNASIGRVDGGIGLTIGEPGIRITAEGVEATERVGGITVAGDSELTGRMRESARAILPEGCGVRIHIEQDSPSHVGLGTGTQAALAAGMAVNRLYEIGMSVRDIAIAVGRGGTSGIGVASFESGGFILD</sequence>
<accession>A0AC61L229</accession>
<name>A0AC61L229_9EURY</name>
<dbReference type="Proteomes" id="UP000248329">
    <property type="component" value="Unassembled WGS sequence"/>
</dbReference>
<evidence type="ECO:0000313" key="1">
    <source>
        <dbReference type="EMBL" id="PXF59795.1"/>
    </source>
</evidence>
<gene>
    <name evidence="1" type="ORF">C4B59_10890</name>
</gene>
<reference evidence="1" key="1">
    <citation type="submission" date="2018-01" db="EMBL/GenBank/DDBJ databases">
        <authorList>
            <person name="Krukenberg V."/>
        </authorList>
    </citation>
    <scope>NUCLEOTIDE SEQUENCE</scope>
    <source>
        <strain evidence="1">E20ANME2</strain>
    </source>
</reference>
<proteinExistence type="predicted"/>
<comment type="caution">
    <text evidence="1">The sequence shown here is derived from an EMBL/GenBank/DDBJ whole genome shotgun (WGS) entry which is preliminary data.</text>
</comment>
<organism evidence="1 2">
    <name type="scientific">Candidatus Methanogaster sp</name>
    <dbReference type="NCBI Taxonomy" id="3386292"/>
    <lineage>
        <taxon>Archaea</taxon>
        <taxon>Methanobacteriati</taxon>
        <taxon>Methanobacteriota</taxon>
        <taxon>Stenosarchaea group</taxon>
        <taxon>Methanomicrobia</taxon>
        <taxon>Methanosarcinales</taxon>
        <taxon>ANME-2 cluster</taxon>
        <taxon>Candidatus Methanogasteraceae</taxon>
        <taxon>Candidatus Methanogaster</taxon>
    </lineage>
</organism>